<keyword evidence="4" id="KW-1185">Reference proteome</keyword>
<feature type="signal peptide" evidence="2">
    <location>
        <begin position="1"/>
        <end position="30"/>
    </location>
</feature>
<name>A0A918LLW2_9ACTN</name>
<reference evidence="3" key="2">
    <citation type="submission" date="2020-09" db="EMBL/GenBank/DDBJ databases">
        <authorList>
            <person name="Sun Q."/>
            <person name="Ohkuma M."/>
        </authorList>
    </citation>
    <scope>NUCLEOTIDE SEQUENCE</scope>
    <source>
        <strain evidence="3">JCM 3172</strain>
    </source>
</reference>
<evidence type="ECO:0000313" key="4">
    <source>
        <dbReference type="Proteomes" id="UP000619486"/>
    </source>
</evidence>
<dbReference type="EMBL" id="BMQQ01000001">
    <property type="protein sequence ID" value="GGT14008.1"/>
    <property type="molecule type" value="Genomic_DNA"/>
</dbReference>
<protein>
    <submittedName>
        <fullName evidence="3">Uncharacterized protein</fullName>
    </submittedName>
</protein>
<proteinExistence type="predicted"/>
<dbReference type="Proteomes" id="UP000619486">
    <property type="component" value="Unassembled WGS sequence"/>
</dbReference>
<keyword evidence="2" id="KW-0732">Signal</keyword>
<accession>A0A918LLW2</accession>
<evidence type="ECO:0000313" key="3">
    <source>
        <dbReference type="EMBL" id="GGT14008.1"/>
    </source>
</evidence>
<sequence length="158" mass="16937">MNSVRKRAGLAAGAAALVGAGLVFPAVAFADGSERAPAAQEEARPERGKAAEQREKRQKALAEALAKDLGVPVEKVNASLEKFRAAQREERAEIREKHRKDREGKRPDGTALRQKLANRLDQAVKDGKLTREQADAILAAAKTGVLPGPFGGHRQQSS</sequence>
<reference evidence="3" key="1">
    <citation type="journal article" date="2014" name="Int. J. Syst. Evol. Microbiol.">
        <title>Complete genome sequence of Corynebacterium casei LMG S-19264T (=DSM 44701T), isolated from a smear-ripened cheese.</title>
        <authorList>
            <consortium name="US DOE Joint Genome Institute (JGI-PGF)"/>
            <person name="Walter F."/>
            <person name="Albersmeier A."/>
            <person name="Kalinowski J."/>
            <person name="Ruckert C."/>
        </authorList>
    </citation>
    <scope>NUCLEOTIDE SEQUENCE</scope>
    <source>
        <strain evidence="3">JCM 3172</strain>
    </source>
</reference>
<gene>
    <name evidence="3" type="ORF">GCM10014713_03250</name>
</gene>
<feature type="compositionally biased region" description="Basic and acidic residues" evidence="1">
    <location>
        <begin position="41"/>
        <end position="59"/>
    </location>
</feature>
<dbReference type="RefSeq" id="WP_189199423.1">
    <property type="nucleotide sequence ID" value="NZ_BMQQ01000001.1"/>
</dbReference>
<dbReference type="AlphaFoldDB" id="A0A918LLW2"/>
<evidence type="ECO:0000256" key="1">
    <source>
        <dbReference type="SAM" id="MobiDB-lite"/>
    </source>
</evidence>
<feature type="compositionally biased region" description="Basic and acidic residues" evidence="1">
    <location>
        <begin position="86"/>
        <end position="108"/>
    </location>
</feature>
<organism evidence="3 4">
    <name type="scientific">Streptomyces purpureus</name>
    <dbReference type="NCBI Taxonomy" id="1951"/>
    <lineage>
        <taxon>Bacteria</taxon>
        <taxon>Bacillati</taxon>
        <taxon>Actinomycetota</taxon>
        <taxon>Actinomycetes</taxon>
        <taxon>Kitasatosporales</taxon>
        <taxon>Streptomycetaceae</taxon>
        <taxon>Streptomyces</taxon>
    </lineage>
</organism>
<evidence type="ECO:0000256" key="2">
    <source>
        <dbReference type="SAM" id="SignalP"/>
    </source>
</evidence>
<feature type="chain" id="PRO_5037985394" evidence="2">
    <location>
        <begin position="31"/>
        <end position="158"/>
    </location>
</feature>
<feature type="region of interest" description="Disordered" evidence="1">
    <location>
        <begin position="33"/>
        <end position="59"/>
    </location>
</feature>
<feature type="region of interest" description="Disordered" evidence="1">
    <location>
        <begin position="86"/>
        <end position="114"/>
    </location>
</feature>
<comment type="caution">
    <text evidence="3">The sequence shown here is derived from an EMBL/GenBank/DDBJ whole genome shotgun (WGS) entry which is preliminary data.</text>
</comment>